<dbReference type="RefSeq" id="XP_004035627.1">
    <property type="nucleotide sequence ID" value="XM_004035579.1"/>
</dbReference>
<dbReference type="GO" id="GO:0005802">
    <property type="term" value="C:trans-Golgi network"/>
    <property type="evidence" value="ECO:0007669"/>
    <property type="project" value="TreeGrafter"/>
</dbReference>
<dbReference type="InParanoid" id="G0QRM0"/>
<keyword evidence="3 5" id="KW-1133">Transmembrane helix</keyword>
<dbReference type="GO" id="GO:0016020">
    <property type="term" value="C:membrane"/>
    <property type="evidence" value="ECO:0007669"/>
    <property type="project" value="UniProtKB-SubCell"/>
</dbReference>
<dbReference type="GO" id="GO:0005829">
    <property type="term" value="C:cytosol"/>
    <property type="evidence" value="ECO:0007669"/>
    <property type="project" value="GOC"/>
</dbReference>
<feature type="transmembrane region" description="Helical" evidence="5">
    <location>
        <begin position="120"/>
        <end position="143"/>
    </location>
</feature>
<evidence type="ECO:0000256" key="3">
    <source>
        <dbReference type="ARBA" id="ARBA00022989"/>
    </source>
</evidence>
<evidence type="ECO:0000256" key="5">
    <source>
        <dbReference type="SAM" id="Phobius"/>
    </source>
</evidence>
<dbReference type="GO" id="GO:0042147">
    <property type="term" value="P:retrograde transport, endosome to Golgi"/>
    <property type="evidence" value="ECO:0007669"/>
    <property type="project" value="TreeGrafter"/>
</dbReference>
<dbReference type="PANTHER" id="PTHR14856">
    <property type="entry name" value="PQ-LOOP REPEAT-CONTAINING PROTEIN 1-LIKE PROTEIN"/>
    <property type="match status" value="1"/>
</dbReference>
<dbReference type="EMBL" id="GL983776">
    <property type="protein sequence ID" value="EGR32141.1"/>
    <property type="molecule type" value="Genomic_DNA"/>
</dbReference>
<name>G0QRM0_ICHMU</name>
<dbReference type="OrthoDB" id="292213at2759"/>
<evidence type="ECO:0000256" key="1">
    <source>
        <dbReference type="ARBA" id="ARBA00004141"/>
    </source>
</evidence>
<reference evidence="6 7" key="1">
    <citation type="submission" date="2011-07" db="EMBL/GenBank/DDBJ databases">
        <authorList>
            <person name="Coyne R."/>
            <person name="Brami D."/>
            <person name="Johnson J."/>
            <person name="Hostetler J."/>
            <person name="Hannick L."/>
            <person name="Clark T."/>
            <person name="Cassidy-Hanley D."/>
            <person name="Inman J."/>
        </authorList>
    </citation>
    <scope>NUCLEOTIDE SEQUENCE [LARGE SCALE GENOMIC DNA]</scope>
    <source>
        <strain evidence="6 7">G5</strain>
    </source>
</reference>
<organism evidence="6 7">
    <name type="scientific">Ichthyophthirius multifiliis</name>
    <name type="common">White spot disease agent</name>
    <name type="synonym">Ich</name>
    <dbReference type="NCBI Taxonomy" id="5932"/>
    <lineage>
        <taxon>Eukaryota</taxon>
        <taxon>Sar</taxon>
        <taxon>Alveolata</taxon>
        <taxon>Ciliophora</taxon>
        <taxon>Intramacronucleata</taxon>
        <taxon>Oligohymenophorea</taxon>
        <taxon>Hymenostomatida</taxon>
        <taxon>Ophryoglenina</taxon>
        <taxon>Ichthyophthirius</taxon>
    </lineage>
</organism>
<proteinExistence type="predicted"/>
<feature type="transmembrane region" description="Helical" evidence="5">
    <location>
        <begin position="62"/>
        <end position="79"/>
    </location>
</feature>
<dbReference type="PANTHER" id="PTHR14856:SF9">
    <property type="entry name" value="PQ-LOOP REPEAT-CONTAINING PROTEIN 1"/>
    <property type="match status" value="1"/>
</dbReference>
<evidence type="ECO:0000313" key="6">
    <source>
        <dbReference type="EMBL" id="EGR32141.1"/>
    </source>
</evidence>
<dbReference type="InterPro" id="IPR052241">
    <property type="entry name" value="SLC66/Scramblase_ANY1"/>
</dbReference>
<feature type="transmembrane region" description="Helical" evidence="5">
    <location>
        <begin position="91"/>
        <end position="114"/>
    </location>
</feature>
<comment type="subcellular location">
    <subcellularLocation>
        <location evidence="1">Membrane</location>
        <topology evidence="1">Multi-pass membrane protein</topology>
    </subcellularLocation>
</comment>
<dbReference type="eggNOG" id="KOG2913">
    <property type="taxonomic scope" value="Eukaryota"/>
</dbReference>
<dbReference type="Pfam" id="PF04193">
    <property type="entry name" value="PQ-loop"/>
    <property type="match status" value="1"/>
</dbReference>
<dbReference type="Gene3D" id="1.20.1280.290">
    <property type="match status" value="1"/>
</dbReference>
<dbReference type="Proteomes" id="UP000008983">
    <property type="component" value="Unassembled WGS sequence"/>
</dbReference>
<evidence type="ECO:0000313" key="7">
    <source>
        <dbReference type="Proteomes" id="UP000008983"/>
    </source>
</evidence>
<dbReference type="GO" id="GO:0005768">
    <property type="term" value="C:endosome"/>
    <property type="evidence" value="ECO:0007669"/>
    <property type="project" value="TreeGrafter"/>
</dbReference>
<protein>
    <submittedName>
        <fullName evidence="6">Pqlc1 protein, putative</fullName>
    </submittedName>
</protein>
<feature type="transmembrane region" description="Helical" evidence="5">
    <location>
        <begin position="38"/>
        <end position="56"/>
    </location>
</feature>
<accession>G0QRM0</accession>
<sequence>MYYDKQKEHIKEINELNIGIASSKFWNNFWRWYDFKNYLQAIMTFAILSTMITLSFVQSHLFVQSLGLISALIEATLGFPQAIQNFRNKNACGISYGLIGSWFLGDFFKTFYFIYTEAPFQFLICGITQLTVDIFIIGQIQFYNNKPQILIK</sequence>
<dbReference type="GeneID" id="14908295"/>
<evidence type="ECO:0000256" key="4">
    <source>
        <dbReference type="ARBA" id="ARBA00023136"/>
    </source>
</evidence>
<dbReference type="OMA" id="YIEAIGM"/>
<dbReference type="GO" id="GO:0045332">
    <property type="term" value="P:phospholipid translocation"/>
    <property type="evidence" value="ECO:0007669"/>
    <property type="project" value="TreeGrafter"/>
</dbReference>
<dbReference type="InterPro" id="IPR006603">
    <property type="entry name" value="PQ-loop_rpt"/>
</dbReference>
<keyword evidence="7" id="KW-1185">Reference proteome</keyword>
<dbReference type="AlphaFoldDB" id="G0QRM0"/>
<keyword evidence="2 5" id="KW-0812">Transmembrane</keyword>
<keyword evidence="4 5" id="KW-0472">Membrane</keyword>
<dbReference type="STRING" id="857967.G0QRM0"/>
<gene>
    <name evidence="6" type="ORF">IMG5_095060</name>
</gene>
<evidence type="ECO:0000256" key="2">
    <source>
        <dbReference type="ARBA" id="ARBA00022692"/>
    </source>
</evidence>
<dbReference type="SMART" id="SM00679">
    <property type="entry name" value="CTNS"/>
    <property type="match status" value="1"/>
</dbReference>